<gene>
    <name evidence="1" type="ORF">GJV78_20420</name>
</gene>
<dbReference type="EMBL" id="WMJZ01000044">
    <property type="protein sequence ID" value="MTH48566.1"/>
    <property type="molecule type" value="Genomic_DNA"/>
</dbReference>
<name>A0A6L6IT59_9ENTR</name>
<organism evidence="1 2">
    <name type="scientific">Intestinirhabdus alba</name>
    <dbReference type="NCBI Taxonomy" id="2899544"/>
    <lineage>
        <taxon>Bacteria</taxon>
        <taxon>Pseudomonadati</taxon>
        <taxon>Pseudomonadota</taxon>
        <taxon>Gammaproteobacteria</taxon>
        <taxon>Enterobacterales</taxon>
        <taxon>Enterobacteriaceae</taxon>
        <taxon>Intestinirhabdus</taxon>
    </lineage>
</organism>
<protein>
    <submittedName>
        <fullName evidence="1">Uncharacterized protein</fullName>
    </submittedName>
</protein>
<dbReference type="AlphaFoldDB" id="A0A6L6IT59"/>
<dbReference type="Proteomes" id="UP000477739">
    <property type="component" value="Unassembled WGS sequence"/>
</dbReference>
<sequence>MQLKIPIGIQVVSYLKYCKILEIIRDFKMKLTDFMQSDIYMSFLDDLEKSLSEKIDRKSKVHDVVIILMEKWLGYASLSFDDLCWVILNCRSTSINYIVKKQEAYTEPDGGKDNIVNQAPKVNFPIGHLIEYYLLSKRPDDLLEYIKKFGFLALINM</sequence>
<reference evidence="1 2" key="1">
    <citation type="submission" date="2019-11" db="EMBL/GenBank/DDBJ databases">
        <title>Escherichia alba sp. nov. isolated from the gut of plastic-eating superworms Zophobas atratus.</title>
        <authorList>
            <person name="Yang Y."/>
        </authorList>
    </citation>
    <scope>NUCLEOTIDE SEQUENCE [LARGE SCALE GENOMIC DNA]</scope>
    <source>
        <strain evidence="2">BIT-B35</strain>
    </source>
</reference>
<proteinExistence type="predicted"/>
<keyword evidence="2" id="KW-1185">Reference proteome</keyword>
<evidence type="ECO:0000313" key="1">
    <source>
        <dbReference type="EMBL" id="MTH48566.1"/>
    </source>
</evidence>
<accession>A0A6L6IT59</accession>
<comment type="caution">
    <text evidence="1">The sequence shown here is derived from an EMBL/GenBank/DDBJ whole genome shotgun (WGS) entry which is preliminary data.</text>
</comment>
<evidence type="ECO:0000313" key="2">
    <source>
        <dbReference type="Proteomes" id="UP000477739"/>
    </source>
</evidence>